<dbReference type="InterPro" id="IPR045584">
    <property type="entry name" value="Pilin-like"/>
</dbReference>
<name>A0A097EQU4_9GAMM</name>
<dbReference type="OrthoDB" id="5605424at2"/>
<dbReference type="SUPFAM" id="SSF54523">
    <property type="entry name" value="Pili subunits"/>
    <property type="match status" value="1"/>
</dbReference>
<dbReference type="InterPro" id="IPR012902">
    <property type="entry name" value="N_methyl_site"/>
</dbReference>
<keyword evidence="3" id="KW-1185">Reference proteome</keyword>
<keyword evidence="1" id="KW-1133">Transmembrane helix</keyword>
<dbReference type="eggNOG" id="COG4966">
    <property type="taxonomic scope" value="Bacteria"/>
</dbReference>
<evidence type="ECO:0000313" key="2">
    <source>
        <dbReference type="EMBL" id="AIT09935.1"/>
    </source>
</evidence>
<dbReference type="EMBL" id="CP009574">
    <property type="protein sequence ID" value="AIT09935.1"/>
    <property type="molecule type" value="Genomic_DNA"/>
</dbReference>
<dbReference type="NCBIfam" id="TIGR02532">
    <property type="entry name" value="IV_pilin_GFxxxE"/>
    <property type="match status" value="1"/>
</dbReference>
<reference evidence="2 3" key="1">
    <citation type="submission" date="2014-10" db="EMBL/GenBank/DDBJ databases">
        <title>Whole genome sequence of Francisella endociliophora strain FSC1006, isolated from a laboratory culture of the marine ciliate Euplotes raikovi.</title>
        <authorList>
            <person name="Granberg M."/>
            <person name="Backman S."/>
            <person name="Lundmark E."/>
            <person name="Nilsson E."/>
            <person name="Karlsson E."/>
            <person name="Thelaus J."/>
            <person name="Ohrman C."/>
            <person name="Larkeryd A."/>
            <person name="Stenberg P."/>
        </authorList>
    </citation>
    <scope>NUCLEOTIDE SEQUENCE [LARGE SCALE GENOMIC DNA]</scope>
    <source>
        <strain evidence="2 3">FSC1006</strain>
    </source>
</reference>
<proteinExistence type="predicted"/>
<dbReference type="STRING" id="1547445.LO80_08115"/>
<gene>
    <name evidence="2" type="ORF">LO80_08115</name>
</gene>
<dbReference type="Pfam" id="PF07963">
    <property type="entry name" value="N_methyl"/>
    <property type="match status" value="1"/>
</dbReference>
<dbReference type="AlphaFoldDB" id="A0A097EQU4"/>
<evidence type="ECO:0000313" key="3">
    <source>
        <dbReference type="Proteomes" id="UP000029672"/>
    </source>
</evidence>
<dbReference type="KEGG" id="frf:LO80_08115"/>
<keyword evidence="1" id="KW-0812">Transmembrane</keyword>
<keyword evidence="1" id="KW-0472">Membrane</keyword>
<dbReference type="PROSITE" id="PS00409">
    <property type="entry name" value="PROKAR_NTER_METHYL"/>
    <property type="match status" value="1"/>
</dbReference>
<sequence>MTAKKYKKFAGFTLPELMVSMVIAALVMGMALNIYIDMKRQYTKLSAKHEINTNQLMIKQIFYNAIGHAGFTTKYGDIYQELVDNSGDNFGDIFGKMGIITIGKAPLENIQGLPEGLTLSVEACKERKSQEADLKNMNINESVHCVQPDTDFLMIQRSSIDSNLKTNSSNNIFKVNEFEKSILPEKDISMNDYLVLCNANECQLNKVGAVTGDFVSTARRVEDKFKVGDYVGKYMLEVFYIAANGQKDKDGNPKYSLYEYIKQNSDDSSIYELVSDVSDMKVEYVLNSDIKQGDPKLKWQSIDKDFIKVRSDTVAALKISFKVSGQSTSKIFLVGQV</sequence>
<protein>
    <submittedName>
        <fullName evidence="2">N-terminal cleavage protein</fullName>
    </submittedName>
</protein>
<dbReference type="RefSeq" id="WP_040010291.1">
    <property type="nucleotide sequence ID" value="NZ_CP009574.1"/>
</dbReference>
<accession>A0A097EQU4</accession>
<dbReference type="HOGENOM" id="CLU_078190_0_0_6"/>
<evidence type="ECO:0000256" key="1">
    <source>
        <dbReference type="SAM" id="Phobius"/>
    </source>
</evidence>
<dbReference type="Proteomes" id="UP000029672">
    <property type="component" value="Chromosome"/>
</dbReference>
<organism evidence="2 3">
    <name type="scientific">Candidatus Francisella endociliophora</name>
    <dbReference type="NCBI Taxonomy" id="653937"/>
    <lineage>
        <taxon>Bacteria</taxon>
        <taxon>Pseudomonadati</taxon>
        <taxon>Pseudomonadota</taxon>
        <taxon>Gammaproteobacteria</taxon>
        <taxon>Thiotrichales</taxon>
        <taxon>Francisellaceae</taxon>
        <taxon>Francisella</taxon>
    </lineage>
</organism>
<feature type="transmembrane region" description="Helical" evidence="1">
    <location>
        <begin position="17"/>
        <end position="36"/>
    </location>
</feature>